<keyword evidence="1 2" id="KW-0694">RNA-binding</keyword>
<dbReference type="EMBL" id="DF237079">
    <property type="protein sequence ID" value="GAQ82968.1"/>
    <property type="molecule type" value="Genomic_DNA"/>
</dbReference>
<feature type="region of interest" description="Disordered" evidence="3">
    <location>
        <begin position="152"/>
        <end position="365"/>
    </location>
</feature>
<dbReference type="CDD" id="cd12316">
    <property type="entry name" value="RRM3_RBM19_RRM2_MRD1"/>
    <property type="match status" value="1"/>
</dbReference>
<dbReference type="OMA" id="FNNTCIQ"/>
<feature type="compositionally biased region" description="Basic and acidic residues" evidence="3">
    <location>
        <begin position="236"/>
        <end position="258"/>
    </location>
</feature>
<keyword evidence="6" id="KW-1185">Reference proteome</keyword>
<proteinExistence type="predicted"/>
<evidence type="ECO:0000256" key="1">
    <source>
        <dbReference type="ARBA" id="ARBA00022884"/>
    </source>
</evidence>
<feature type="compositionally biased region" description="Acidic residues" evidence="3">
    <location>
        <begin position="278"/>
        <end position="287"/>
    </location>
</feature>
<dbReference type="GO" id="GO:0003723">
    <property type="term" value="F:RNA binding"/>
    <property type="evidence" value="ECO:0007669"/>
    <property type="project" value="UniProtKB-UniRule"/>
</dbReference>
<feature type="compositionally biased region" description="Acidic residues" evidence="3">
    <location>
        <begin position="320"/>
        <end position="329"/>
    </location>
</feature>
<feature type="compositionally biased region" description="Acidic residues" evidence="3">
    <location>
        <begin position="189"/>
        <end position="206"/>
    </location>
</feature>
<dbReference type="OrthoDB" id="439639at2759"/>
<feature type="compositionally biased region" description="Acidic residues" evidence="3">
    <location>
        <begin position="223"/>
        <end position="234"/>
    </location>
</feature>
<dbReference type="PANTHER" id="PTHR10352">
    <property type="entry name" value="EUKARYOTIC TRANSLATION INITIATION FACTOR 3 SUBUNIT G"/>
    <property type="match status" value="1"/>
</dbReference>
<feature type="domain" description="RRM" evidence="4">
    <location>
        <begin position="564"/>
        <end position="636"/>
    </location>
</feature>
<evidence type="ECO:0000313" key="5">
    <source>
        <dbReference type="EMBL" id="GAQ82968.1"/>
    </source>
</evidence>
<accession>A0A1Y1I4D2</accession>
<feature type="non-terminal residue" evidence="5">
    <location>
        <position position="902"/>
    </location>
</feature>
<feature type="region of interest" description="Disordered" evidence="3">
    <location>
        <begin position="443"/>
        <end position="480"/>
    </location>
</feature>
<gene>
    <name evidence="5" type="ORF">KFL_001300320</name>
</gene>
<dbReference type="AlphaFoldDB" id="A0A1Y1I4D2"/>
<feature type="domain" description="RRM" evidence="4">
    <location>
        <begin position="4"/>
        <end position="81"/>
    </location>
</feature>
<protein>
    <recommendedName>
        <fullName evidence="4">RRM domain-containing protein</fullName>
    </recommendedName>
</protein>
<evidence type="ECO:0000259" key="4">
    <source>
        <dbReference type="PROSITE" id="PS50102"/>
    </source>
</evidence>
<feature type="region of interest" description="Disordered" evidence="3">
    <location>
        <begin position="83"/>
        <end position="136"/>
    </location>
</feature>
<dbReference type="CDD" id="cd12565">
    <property type="entry name" value="RRM1_MRD1"/>
    <property type="match status" value="1"/>
</dbReference>
<dbReference type="SMART" id="SM00360">
    <property type="entry name" value="RRM"/>
    <property type="match status" value="5"/>
</dbReference>
<dbReference type="Proteomes" id="UP000054558">
    <property type="component" value="Unassembled WGS sequence"/>
</dbReference>
<reference evidence="5 6" key="1">
    <citation type="journal article" date="2014" name="Nat. Commun.">
        <title>Klebsormidium flaccidum genome reveals primary factors for plant terrestrial adaptation.</title>
        <authorList>
            <person name="Hori K."/>
            <person name="Maruyama F."/>
            <person name="Fujisawa T."/>
            <person name="Togashi T."/>
            <person name="Yamamoto N."/>
            <person name="Seo M."/>
            <person name="Sato S."/>
            <person name="Yamada T."/>
            <person name="Mori H."/>
            <person name="Tajima N."/>
            <person name="Moriyama T."/>
            <person name="Ikeuchi M."/>
            <person name="Watanabe M."/>
            <person name="Wada H."/>
            <person name="Kobayashi K."/>
            <person name="Saito M."/>
            <person name="Masuda T."/>
            <person name="Sasaki-Sekimoto Y."/>
            <person name="Mashiguchi K."/>
            <person name="Awai K."/>
            <person name="Shimojima M."/>
            <person name="Masuda S."/>
            <person name="Iwai M."/>
            <person name="Nobusawa T."/>
            <person name="Narise T."/>
            <person name="Kondo S."/>
            <person name="Saito H."/>
            <person name="Sato R."/>
            <person name="Murakawa M."/>
            <person name="Ihara Y."/>
            <person name="Oshima-Yamada Y."/>
            <person name="Ohtaka K."/>
            <person name="Satoh M."/>
            <person name="Sonobe K."/>
            <person name="Ishii M."/>
            <person name="Ohtani R."/>
            <person name="Kanamori-Sato M."/>
            <person name="Honoki R."/>
            <person name="Miyazaki D."/>
            <person name="Mochizuki H."/>
            <person name="Umetsu J."/>
            <person name="Higashi K."/>
            <person name="Shibata D."/>
            <person name="Kamiya Y."/>
            <person name="Sato N."/>
            <person name="Nakamura Y."/>
            <person name="Tabata S."/>
            <person name="Ida S."/>
            <person name="Kurokawa K."/>
            <person name="Ohta H."/>
        </authorList>
    </citation>
    <scope>NUCLEOTIDE SEQUENCE [LARGE SCALE GENOMIC DNA]</scope>
    <source>
        <strain evidence="5 6">NIES-2285</strain>
    </source>
</reference>
<feature type="domain" description="RRM" evidence="4">
    <location>
        <begin position="794"/>
        <end position="871"/>
    </location>
</feature>
<evidence type="ECO:0000313" key="6">
    <source>
        <dbReference type="Proteomes" id="UP000054558"/>
    </source>
</evidence>
<dbReference type="STRING" id="105231.A0A1Y1I4D2"/>
<feature type="region of interest" description="Disordered" evidence="3">
    <location>
        <begin position="883"/>
        <end position="902"/>
    </location>
</feature>
<feature type="domain" description="RRM" evidence="4">
    <location>
        <begin position="692"/>
        <end position="773"/>
    </location>
</feature>
<evidence type="ECO:0000256" key="2">
    <source>
        <dbReference type="PROSITE-ProRule" id="PRU00176"/>
    </source>
</evidence>
<dbReference type="InterPro" id="IPR012677">
    <property type="entry name" value="Nucleotide-bd_a/b_plait_sf"/>
</dbReference>
<dbReference type="InterPro" id="IPR000504">
    <property type="entry name" value="RRM_dom"/>
</dbReference>
<feature type="compositionally biased region" description="Acidic residues" evidence="3">
    <location>
        <begin position="259"/>
        <end position="269"/>
    </location>
</feature>
<organism evidence="5 6">
    <name type="scientific">Klebsormidium nitens</name>
    <name type="common">Green alga</name>
    <name type="synonym">Ulothrix nitens</name>
    <dbReference type="NCBI Taxonomy" id="105231"/>
    <lineage>
        <taxon>Eukaryota</taxon>
        <taxon>Viridiplantae</taxon>
        <taxon>Streptophyta</taxon>
        <taxon>Klebsormidiophyceae</taxon>
        <taxon>Klebsormidiales</taxon>
        <taxon>Klebsormidiaceae</taxon>
        <taxon>Klebsormidium</taxon>
    </lineage>
</organism>
<dbReference type="FunFam" id="3.30.70.330:FF:000442">
    <property type="entry name" value="Multiple RNA-binding domain-containing protein 1"/>
    <property type="match status" value="1"/>
</dbReference>
<dbReference type="CDD" id="cd12317">
    <property type="entry name" value="RRM4_RBM19_RRM3_MRD1"/>
    <property type="match status" value="1"/>
</dbReference>
<feature type="domain" description="RRM" evidence="4">
    <location>
        <begin position="366"/>
        <end position="444"/>
    </location>
</feature>
<name>A0A1Y1I4D2_KLENI</name>
<feature type="compositionally biased region" description="Basic and acidic residues" evidence="3">
    <location>
        <begin position="165"/>
        <end position="188"/>
    </location>
</feature>
<sequence length="902" mass="98101">MSMTRICVKNLPKYLTEERFREHFAAKGEVTDARIVRTSDGYSRQFGFIGYKTEDEAFEASKYFNRSFIDTCRLQVEIARPIGDSGIPRPWSRHSQGSTAFVKSHPEAAEPTQEGGAKGRKKGPPKEGEDEENDPALKEFLEVMQPRRKTKLWANDTAVGTTEVQKGKSVESKAAKGENGGKKGRRDEPGEDAFESDSGDESDLYEDAPGLASERGGRKGAEASDEGSDSEADEGGPSKEVDALNDSDYLKSRVKADWSDESDVEEGNGSDEGSGSEPETDSDEEDADKDRRKRSQGAGSSGEKARAAGHVGTLSKDGESDSDGDEETETAANGGDETLPGPPPGAPPRAPTQVDAEQEEGVSETGRLFVRNLAYTATEDDLTELFKQYGELSEVHLVVDKETKKSKGFAYVLYMLPEDAVAAMESLDRSIFQGRLLHILPARRPPSLPDSQNEPPKLGPGKSKVQAEREEQKKANEAAGDTRAWNSLFMNANTVAEGIAQRYGVSKSELLSPEAGDLAVRMALGETHIIAETKKALEEQGVDVGVLERMATAKGEAAPKRSAHVLLVKNLPFSTTDEEIEQLFERFGSLGRVVLPPTKTVALVEFLEAAEGRKAFKGLAYKRFKHVPLYLEWAPEGILSGDSGAARDAAEKRKGKTDGPRAVNGGTKVGAEKAEVAKVLPEDEEAMDEQTHSVFVKNLAFSTTEAALKKHFSKADGLRSVLVKMRPAKNGKALSMGFGFAEFASAEAARKAIQEMQGSLLDGHALVLQLSHKKAGVKEGADKKESKKTKASSTKIIVRNVAFEATKKDVRQLFSPFGQIKSLRLPKKFDGSHRGFAFVEFVTKQEAQNAFDAVRDTHLYGRHLVLEQAKEGEGLEELRARTAAQFRDGSDQGRPSKKIKLS</sequence>
<evidence type="ECO:0000256" key="3">
    <source>
        <dbReference type="SAM" id="MobiDB-lite"/>
    </source>
</evidence>
<dbReference type="CDD" id="cd12320">
    <property type="entry name" value="RRM6_RBM19_RRM5_MRD1"/>
    <property type="match status" value="1"/>
</dbReference>
<dbReference type="InterPro" id="IPR035979">
    <property type="entry name" value="RBD_domain_sf"/>
</dbReference>
<dbReference type="Gene3D" id="3.30.70.330">
    <property type="match status" value="5"/>
</dbReference>
<feature type="compositionally biased region" description="Pro residues" evidence="3">
    <location>
        <begin position="340"/>
        <end position="350"/>
    </location>
</feature>
<dbReference type="PROSITE" id="PS50102">
    <property type="entry name" value="RRM"/>
    <property type="match status" value="5"/>
</dbReference>
<dbReference type="Pfam" id="PF00076">
    <property type="entry name" value="RRM_1"/>
    <property type="match status" value="5"/>
</dbReference>
<feature type="compositionally biased region" description="Basic and acidic residues" evidence="3">
    <location>
        <begin position="465"/>
        <end position="476"/>
    </location>
</feature>
<dbReference type="SUPFAM" id="SSF54928">
    <property type="entry name" value="RNA-binding domain, RBD"/>
    <property type="match status" value="5"/>
</dbReference>